<dbReference type="PANTHER" id="PTHR47784:SF5">
    <property type="entry name" value="STEROL UPTAKE CONTROL PROTEIN 2"/>
    <property type="match status" value="1"/>
</dbReference>
<evidence type="ECO:0000313" key="3">
    <source>
        <dbReference type="EMBL" id="KUJ21428.1"/>
    </source>
</evidence>
<sequence length="336" mass="37346">MPSRKPHLKSRNGCQQCKSRKIKCDEKVPLCGPCHKHRVPCSFEGLTPPSATPPARPAFHPPDLQYAPPLSPTSMLDLELLHNFTSRTYCTVSASLVLSPAQKEFHRTGFVEAAFGYDYFTHALLAVSVFHLIFLIQRNQIPNHKGIETYLIAAHTHHNTALRSFRSTLYNVTPENCSAVFGCAILITLMSFAQPQLPDSLSLDSSPKKVSALVLDWFRLLRGIEPAHQDYKHIIQSGPLKPIFESKVDYGTGPIDAEISSNLNALCLAFSQNSTAAVRRICVDAIKELRVGFAGVGERRESSSSLGWVVNVDEEFVGLLEEEIEDIFHLPQKNID</sequence>
<dbReference type="PROSITE" id="PS00463">
    <property type="entry name" value="ZN2_CY6_FUNGAL_1"/>
    <property type="match status" value="1"/>
</dbReference>
<dbReference type="InterPro" id="IPR053157">
    <property type="entry name" value="Sterol_Uptake_Regulator"/>
</dbReference>
<dbReference type="Proteomes" id="UP000070700">
    <property type="component" value="Unassembled WGS sequence"/>
</dbReference>
<dbReference type="InterPro" id="IPR001138">
    <property type="entry name" value="Zn2Cys6_DnaBD"/>
</dbReference>
<evidence type="ECO:0000259" key="2">
    <source>
        <dbReference type="PROSITE" id="PS50048"/>
    </source>
</evidence>
<dbReference type="AlphaFoldDB" id="A0A194XMP7"/>
<accession>A0A194XMP7</accession>
<reference evidence="3 4" key="1">
    <citation type="submission" date="2015-10" db="EMBL/GenBank/DDBJ databases">
        <title>Full genome of DAOMC 229536 Phialocephala scopiformis, a fungal endophyte of spruce producing the potent anti-insectan compound rugulosin.</title>
        <authorList>
            <consortium name="DOE Joint Genome Institute"/>
            <person name="Walker A.K."/>
            <person name="Frasz S.L."/>
            <person name="Seifert K.A."/>
            <person name="Miller J.D."/>
            <person name="Mondo S.J."/>
            <person name="Labutti K."/>
            <person name="Lipzen A."/>
            <person name="Dockter R."/>
            <person name="Kennedy M."/>
            <person name="Grigoriev I.V."/>
            <person name="Spatafora J.W."/>
        </authorList>
    </citation>
    <scope>NUCLEOTIDE SEQUENCE [LARGE SCALE GENOMIC DNA]</scope>
    <source>
        <strain evidence="3 4">CBS 120377</strain>
    </source>
</reference>
<keyword evidence="1" id="KW-0539">Nucleus</keyword>
<dbReference type="PANTHER" id="PTHR47784">
    <property type="entry name" value="STEROL UPTAKE CONTROL PROTEIN 2"/>
    <property type="match status" value="1"/>
</dbReference>
<protein>
    <recommendedName>
        <fullName evidence="2">Zn(2)-C6 fungal-type domain-containing protein</fullName>
    </recommendedName>
</protein>
<dbReference type="CDD" id="cd00067">
    <property type="entry name" value="GAL4"/>
    <property type="match status" value="1"/>
</dbReference>
<dbReference type="InParanoid" id="A0A194XMP7"/>
<dbReference type="GO" id="GO:0001228">
    <property type="term" value="F:DNA-binding transcription activator activity, RNA polymerase II-specific"/>
    <property type="evidence" value="ECO:0007669"/>
    <property type="project" value="TreeGrafter"/>
</dbReference>
<dbReference type="KEGG" id="psco:LY89DRAFT_665858"/>
<dbReference type="GO" id="GO:0008270">
    <property type="term" value="F:zinc ion binding"/>
    <property type="evidence" value="ECO:0007669"/>
    <property type="project" value="InterPro"/>
</dbReference>
<organism evidence="3 4">
    <name type="scientific">Mollisia scopiformis</name>
    <name type="common">Conifer needle endophyte fungus</name>
    <name type="synonym">Phialocephala scopiformis</name>
    <dbReference type="NCBI Taxonomy" id="149040"/>
    <lineage>
        <taxon>Eukaryota</taxon>
        <taxon>Fungi</taxon>
        <taxon>Dikarya</taxon>
        <taxon>Ascomycota</taxon>
        <taxon>Pezizomycotina</taxon>
        <taxon>Leotiomycetes</taxon>
        <taxon>Helotiales</taxon>
        <taxon>Mollisiaceae</taxon>
        <taxon>Mollisia</taxon>
    </lineage>
</organism>
<dbReference type="InterPro" id="IPR036864">
    <property type="entry name" value="Zn2-C6_fun-type_DNA-bd_sf"/>
</dbReference>
<dbReference type="SUPFAM" id="SSF57701">
    <property type="entry name" value="Zn2/Cys6 DNA-binding domain"/>
    <property type="match status" value="1"/>
</dbReference>
<name>A0A194XMP7_MOLSC</name>
<evidence type="ECO:0000313" key="4">
    <source>
        <dbReference type="Proteomes" id="UP000070700"/>
    </source>
</evidence>
<feature type="domain" description="Zn(2)-C6 fungal-type" evidence="2">
    <location>
        <begin position="13"/>
        <end position="43"/>
    </location>
</feature>
<dbReference type="EMBL" id="KQ947408">
    <property type="protein sequence ID" value="KUJ21428.1"/>
    <property type="molecule type" value="Genomic_DNA"/>
</dbReference>
<dbReference type="GeneID" id="28822600"/>
<dbReference type="Pfam" id="PF00172">
    <property type="entry name" value="Zn_clus"/>
    <property type="match status" value="1"/>
</dbReference>
<proteinExistence type="predicted"/>
<keyword evidence="4" id="KW-1185">Reference proteome</keyword>
<dbReference type="OrthoDB" id="4937900at2759"/>
<dbReference type="PROSITE" id="PS50048">
    <property type="entry name" value="ZN2_CY6_FUNGAL_2"/>
    <property type="match status" value="1"/>
</dbReference>
<evidence type="ECO:0000256" key="1">
    <source>
        <dbReference type="ARBA" id="ARBA00023242"/>
    </source>
</evidence>
<gene>
    <name evidence="3" type="ORF">LY89DRAFT_665858</name>
</gene>
<dbReference type="SMART" id="SM00066">
    <property type="entry name" value="GAL4"/>
    <property type="match status" value="1"/>
</dbReference>
<dbReference type="RefSeq" id="XP_018075783.1">
    <property type="nucleotide sequence ID" value="XM_018212874.1"/>
</dbReference>
<dbReference type="Gene3D" id="4.10.240.10">
    <property type="entry name" value="Zn(2)-C6 fungal-type DNA-binding domain"/>
    <property type="match status" value="1"/>
</dbReference>